<evidence type="ECO:0000256" key="2">
    <source>
        <dbReference type="ARBA" id="ARBA00023235"/>
    </source>
</evidence>
<evidence type="ECO:0000313" key="4">
    <source>
        <dbReference type="Proteomes" id="UP000431269"/>
    </source>
</evidence>
<keyword evidence="2 3" id="KW-0413">Isomerase</keyword>
<dbReference type="SUPFAM" id="SSF48208">
    <property type="entry name" value="Six-hairpin glycosidases"/>
    <property type="match status" value="1"/>
</dbReference>
<name>A0A6I6MT87_9CAUL</name>
<accession>A0A6I6MT87</accession>
<dbReference type="PANTHER" id="PTHR15108">
    <property type="entry name" value="N-ACYLGLUCOSAMINE-2-EPIMERASE"/>
    <property type="match status" value="1"/>
</dbReference>
<protein>
    <submittedName>
        <fullName evidence="3">Cellobiose 2-epimerase</fullName>
        <ecNumber evidence="3">5.1.3.11</ecNumber>
    </submittedName>
</protein>
<reference evidence="4" key="1">
    <citation type="submission" date="2019-12" db="EMBL/GenBank/DDBJ databases">
        <title>Complete genome of Terracaulis silvestris 0127_4.</title>
        <authorList>
            <person name="Vieira S."/>
            <person name="Riedel T."/>
            <person name="Sproer C."/>
            <person name="Pascual J."/>
            <person name="Boedeker C."/>
            <person name="Overmann J."/>
        </authorList>
    </citation>
    <scope>NUCLEOTIDE SEQUENCE [LARGE SCALE GENOMIC DNA]</scope>
    <source>
        <strain evidence="4">0127_4</strain>
    </source>
</reference>
<dbReference type="InterPro" id="IPR012341">
    <property type="entry name" value="6hp_glycosidase-like_sf"/>
</dbReference>
<evidence type="ECO:0000256" key="1">
    <source>
        <dbReference type="ARBA" id="ARBA00008558"/>
    </source>
</evidence>
<dbReference type="InterPro" id="IPR010819">
    <property type="entry name" value="AGE/CE"/>
</dbReference>
<organism evidence="3 4">
    <name type="scientific">Terricaulis silvestris</name>
    <dbReference type="NCBI Taxonomy" id="2686094"/>
    <lineage>
        <taxon>Bacteria</taxon>
        <taxon>Pseudomonadati</taxon>
        <taxon>Pseudomonadota</taxon>
        <taxon>Alphaproteobacteria</taxon>
        <taxon>Caulobacterales</taxon>
        <taxon>Caulobacteraceae</taxon>
        <taxon>Terricaulis</taxon>
    </lineage>
</organism>
<sequence length="377" mass="42029">MTQIPFAAIRDWIFRDALPFWAEHGVDREHGGFLEELSHSGAPTACDFKRVRVQARQIYGFSHAAMLGWAPGAAMAKLGYDYLVAHARQPDGSWAKSLSRDGSAIDPTPDLYDLAFVIFAMAWRYRASGDAEALAHAYATLDYIQRSMRAPNGGFVSKLPDDGVLLQNPHMHLTEACLAAFEASGDQRFLDQARELIGLFKSKLFDGVTLGERFGPDWTRLDSEAGRVLEPGHHFEWPWILAQHQRLTGESVAGYPEALIAFGERFGLDERSRAVFDTVWDDGAVLQGASRAWTNTERIKGWLALYELTGRDPRAQVAESVNLLFDRYFAGSKPGLWVDRFDRDGAPMAEAVPASIVYHLLLAFTEVLRLEPKLSAL</sequence>
<dbReference type="GO" id="GO:0005975">
    <property type="term" value="P:carbohydrate metabolic process"/>
    <property type="evidence" value="ECO:0007669"/>
    <property type="project" value="InterPro"/>
</dbReference>
<keyword evidence="4" id="KW-1185">Reference proteome</keyword>
<comment type="similarity">
    <text evidence="1">Belongs to the N-acylglucosamine 2-epimerase family.</text>
</comment>
<dbReference type="RefSeq" id="WP_158767349.1">
    <property type="nucleotide sequence ID" value="NZ_CP047045.1"/>
</dbReference>
<proteinExistence type="inferred from homology"/>
<dbReference type="AlphaFoldDB" id="A0A6I6MT87"/>
<dbReference type="Gene3D" id="1.50.10.10">
    <property type="match status" value="1"/>
</dbReference>
<evidence type="ECO:0000313" key="3">
    <source>
        <dbReference type="EMBL" id="QGZ96568.1"/>
    </source>
</evidence>
<dbReference type="GO" id="GO:0047736">
    <property type="term" value="F:cellobiose epimerase activity"/>
    <property type="evidence" value="ECO:0007669"/>
    <property type="project" value="UniProtKB-EC"/>
</dbReference>
<dbReference type="InterPro" id="IPR008928">
    <property type="entry name" value="6-hairpin_glycosidase_sf"/>
</dbReference>
<dbReference type="KEGG" id="tsv:DSM104635_03428"/>
<dbReference type="Proteomes" id="UP000431269">
    <property type="component" value="Chromosome"/>
</dbReference>
<gene>
    <name evidence="3" type="primary">bfce</name>
    <name evidence="3" type="ORF">DSM104635_03428</name>
</gene>
<dbReference type="EC" id="5.1.3.11" evidence="3"/>
<dbReference type="EMBL" id="CP047045">
    <property type="protein sequence ID" value="QGZ96568.1"/>
    <property type="molecule type" value="Genomic_DNA"/>
</dbReference>
<dbReference type="Pfam" id="PF07221">
    <property type="entry name" value="GlcNAc_2-epim"/>
    <property type="match status" value="1"/>
</dbReference>